<feature type="non-terminal residue" evidence="1">
    <location>
        <position position="1"/>
    </location>
</feature>
<dbReference type="AlphaFoldDB" id="A0A0F9BDG9"/>
<comment type="caution">
    <text evidence="1">The sequence shown here is derived from an EMBL/GenBank/DDBJ whole genome shotgun (WGS) entry which is preliminary data.</text>
</comment>
<organism evidence="1">
    <name type="scientific">marine sediment metagenome</name>
    <dbReference type="NCBI Taxonomy" id="412755"/>
    <lineage>
        <taxon>unclassified sequences</taxon>
        <taxon>metagenomes</taxon>
        <taxon>ecological metagenomes</taxon>
    </lineage>
</organism>
<gene>
    <name evidence="1" type="ORF">LCGC14_2541240</name>
</gene>
<reference evidence="1" key="1">
    <citation type="journal article" date="2015" name="Nature">
        <title>Complex archaea that bridge the gap between prokaryotes and eukaryotes.</title>
        <authorList>
            <person name="Spang A."/>
            <person name="Saw J.H."/>
            <person name="Jorgensen S.L."/>
            <person name="Zaremba-Niedzwiedzka K."/>
            <person name="Martijn J."/>
            <person name="Lind A.E."/>
            <person name="van Eijk R."/>
            <person name="Schleper C."/>
            <person name="Guy L."/>
            <person name="Ettema T.J."/>
        </authorList>
    </citation>
    <scope>NUCLEOTIDE SEQUENCE</scope>
</reference>
<evidence type="ECO:0000313" key="1">
    <source>
        <dbReference type="EMBL" id="KKL11892.1"/>
    </source>
</evidence>
<name>A0A0F9BDG9_9ZZZZ</name>
<proteinExistence type="predicted"/>
<accession>A0A0F9BDG9</accession>
<sequence>VFLDGNDSLWATSVMRGQSLGNWDWPPRVD</sequence>
<dbReference type="EMBL" id="LAZR01041477">
    <property type="protein sequence ID" value="KKL11892.1"/>
    <property type="molecule type" value="Genomic_DNA"/>
</dbReference>
<protein>
    <submittedName>
        <fullName evidence="1">Uncharacterized protein</fullName>
    </submittedName>
</protein>